<gene>
    <name evidence="1" type="ORF">BpHYR1_003663</name>
</gene>
<evidence type="ECO:0000313" key="2">
    <source>
        <dbReference type="Proteomes" id="UP000276133"/>
    </source>
</evidence>
<dbReference type="EMBL" id="REGN01004180">
    <property type="protein sequence ID" value="RNA18725.1"/>
    <property type="molecule type" value="Genomic_DNA"/>
</dbReference>
<evidence type="ECO:0000313" key="1">
    <source>
        <dbReference type="EMBL" id="RNA18725.1"/>
    </source>
</evidence>
<name>A0A3M7R658_BRAPC</name>
<protein>
    <submittedName>
        <fullName evidence="1">Uncharacterized protein</fullName>
    </submittedName>
</protein>
<keyword evidence="2" id="KW-1185">Reference proteome</keyword>
<reference evidence="1 2" key="1">
    <citation type="journal article" date="2018" name="Sci. Rep.">
        <title>Genomic signatures of local adaptation to the degree of environmental predictability in rotifers.</title>
        <authorList>
            <person name="Franch-Gras L."/>
            <person name="Hahn C."/>
            <person name="Garcia-Roger E.M."/>
            <person name="Carmona M.J."/>
            <person name="Serra M."/>
            <person name="Gomez A."/>
        </authorList>
    </citation>
    <scope>NUCLEOTIDE SEQUENCE [LARGE SCALE GENOMIC DNA]</scope>
    <source>
        <strain evidence="1">HYR1</strain>
    </source>
</reference>
<sequence>MIKNRTRNNGSNKPGFYLFKSTKSIESTSSTHKYRSKKFKLSNLGLVQCIKMQVNLESSAQAFFKFIVKKFNKKISQLNYHRIKN</sequence>
<proteinExistence type="predicted"/>
<organism evidence="1 2">
    <name type="scientific">Brachionus plicatilis</name>
    <name type="common">Marine rotifer</name>
    <name type="synonym">Brachionus muelleri</name>
    <dbReference type="NCBI Taxonomy" id="10195"/>
    <lineage>
        <taxon>Eukaryota</taxon>
        <taxon>Metazoa</taxon>
        <taxon>Spiralia</taxon>
        <taxon>Gnathifera</taxon>
        <taxon>Rotifera</taxon>
        <taxon>Eurotatoria</taxon>
        <taxon>Monogononta</taxon>
        <taxon>Pseudotrocha</taxon>
        <taxon>Ploima</taxon>
        <taxon>Brachionidae</taxon>
        <taxon>Brachionus</taxon>
    </lineage>
</organism>
<accession>A0A3M7R658</accession>
<dbReference type="AlphaFoldDB" id="A0A3M7R658"/>
<dbReference type="Proteomes" id="UP000276133">
    <property type="component" value="Unassembled WGS sequence"/>
</dbReference>
<comment type="caution">
    <text evidence="1">The sequence shown here is derived from an EMBL/GenBank/DDBJ whole genome shotgun (WGS) entry which is preliminary data.</text>
</comment>